<accession>A0A437AM19</accession>
<feature type="domain" description="SET" evidence="12">
    <location>
        <begin position="186"/>
        <end position="303"/>
    </location>
</feature>
<evidence type="ECO:0000256" key="4">
    <source>
        <dbReference type="ARBA" id="ARBA00022679"/>
    </source>
</evidence>
<evidence type="ECO:0000259" key="12">
    <source>
        <dbReference type="PROSITE" id="PS50280"/>
    </source>
</evidence>
<evidence type="ECO:0000256" key="1">
    <source>
        <dbReference type="ARBA" id="ARBA00004123"/>
    </source>
</evidence>
<evidence type="ECO:0000256" key="3">
    <source>
        <dbReference type="ARBA" id="ARBA00022603"/>
    </source>
</evidence>
<dbReference type="AlphaFoldDB" id="A0A437AM19"/>
<dbReference type="PANTHER" id="PTHR45814:SF2">
    <property type="entry name" value="HISTONE-LYSINE N-METHYLTRANSFERASE SETD1"/>
    <property type="match status" value="1"/>
</dbReference>
<evidence type="ECO:0000256" key="2">
    <source>
        <dbReference type="ARBA" id="ARBA00012182"/>
    </source>
</evidence>
<evidence type="ECO:0000313" key="14">
    <source>
        <dbReference type="EMBL" id="RVD92184.1"/>
    </source>
</evidence>
<keyword evidence="3" id="KW-0489">Methyltransferase</keyword>
<dbReference type="Gene3D" id="2.170.270.10">
    <property type="entry name" value="SET domain"/>
    <property type="match status" value="1"/>
</dbReference>
<evidence type="ECO:0000256" key="5">
    <source>
        <dbReference type="ARBA" id="ARBA00022691"/>
    </source>
</evidence>
<dbReference type="PROSITE" id="PS50280">
    <property type="entry name" value="SET"/>
    <property type="match status" value="1"/>
</dbReference>
<evidence type="ECO:0000256" key="10">
    <source>
        <dbReference type="ARBA" id="ARBA00049129"/>
    </source>
</evidence>
<evidence type="ECO:0000256" key="7">
    <source>
        <dbReference type="ARBA" id="ARBA00023242"/>
    </source>
</evidence>
<dbReference type="GO" id="GO:0032259">
    <property type="term" value="P:methylation"/>
    <property type="evidence" value="ECO:0007669"/>
    <property type="project" value="UniProtKB-KW"/>
</dbReference>
<dbReference type="InterPro" id="IPR001214">
    <property type="entry name" value="SET_dom"/>
</dbReference>
<dbReference type="Proteomes" id="UP000282876">
    <property type="component" value="Unassembled WGS sequence"/>
</dbReference>
<dbReference type="EMBL" id="RCSS01000284">
    <property type="protein sequence ID" value="RVD92184.1"/>
    <property type="molecule type" value="Genomic_DNA"/>
</dbReference>
<reference evidence="14 15" key="1">
    <citation type="submission" date="2018-10" db="EMBL/GenBank/DDBJ databases">
        <title>Draft genome sequence of the microsporidian Tubulinosema ratisbonensis.</title>
        <authorList>
            <person name="Polonais V."/>
            <person name="Peyretaillade E."/>
            <person name="Niehus S."/>
            <person name="Wawrzyniak I."/>
            <person name="Franchet A."/>
            <person name="Gaspin C."/>
            <person name="Reichstadt M."/>
            <person name="Belser C."/>
            <person name="Labadie K."/>
            <person name="Delbac F."/>
            <person name="Ferrandon D."/>
        </authorList>
    </citation>
    <scope>NUCLEOTIDE SEQUENCE [LARGE SCALE GENOMIC DNA]</scope>
    <source>
        <strain evidence="14 15">Franzen</strain>
    </source>
</reference>
<keyword evidence="6" id="KW-0156">Chromatin regulator</keyword>
<dbReference type="InterPro" id="IPR044570">
    <property type="entry name" value="Set1-like"/>
</dbReference>
<dbReference type="PROSITE" id="PS50868">
    <property type="entry name" value="POST_SET"/>
    <property type="match status" value="1"/>
</dbReference>
<dbReference type="GO" id="GO:0048188">
    <property type="term" value="C:Set1C/COMPASS complex"/>
    <property type="evidence" value="ECO:0007669"/>
    <property type="project" value="TreeGrafter"/>
</dbReference>
<dbReference type="Pfam" id="PF00856">
    <property type="entry name" value="SET"/>
    <property type="match status" value="1"/>
</dbReference>
<comment type="catalytic activity">
    <reaction evidence="8">
        <text>L-lysyl(4)-[histone H3] + 3 S-adenosyl-L-methionine = N(6),N(6),N(6)-trimethyl-L-lysyl(4)-[histone H3] + 3 S-adenosyl-L-homocysteine + 3 H(+)</text>
        <dbReference type="Rhea" id="RHEA:60260"/>
        <dbReference type="Rhea" id="RHEA-COMP:15537"/>
        <dbReference type="Rhea" id="RHEA-COMP:15547"/>
        <dbReference type="ChEBI" id="CHEBI:15378"/>
        <dbReference type="ChEBI" id="CHEBI:29969"/>
        <dbReference type="ChEBI" id="CHEBI:57856"/>
        <dbReference type="ChEBI" id="CHEBI:59789"/>
        <dbReference type="ChEBI" id="CHEBI:61961"/>
        <dbReference type="EC" id="2.1.1.354"/>
    </reaction>
</comment>
<protein>
    <recommendedName>
        <fullName evidence="2">[histone H3]-lysine(4) N-trimethyltransferase</fullName>
        <ecNumber evidence="2">2.1.1.354</ecNumber>
    </recommendedName>
</protein>
<dbReference type="GO" id="GO:0140999">
    <property type="term" value="F:histone H3K4 trimethyltransferase activity"/>
    <property type="evidence" value="ECO:0007669"/>
    <property type="project" value="UniProtKB-EC"/>
</dbReference>
<feature type="region of interest" description="Disordered" evidence="11">
    <location>
        <begin position="1"/>
        <end position="32"/>
    </location>
</feature>
<dbReference type="SMART" id="SM00317">
    <property type="entry name" value="SET"/>
    <property type="match status" value="1"/>
</dbReference>
<name>A0A437AM19_9MICR</name>
<evidence type="ECO:0000256" key="6">
    <source>
        <dbReference type="ARBA" id="ARBA00022853"/>
    </source>
</evidence>
<keyword evidence="5" id="KW-0949">S-adenosyl-L-methionine</keyword>
<comment type="caution">
    <text evidence="14">The sequence shown here is derived from an EMBL/GenBank/DDBJ whole genome shotgun (WGS) entry which is preliminary data.</text>
</comment>
<dbReference type="OrthoDB" id="308383at2759"/>
<keyword evidence="7" id="KW-0539">Nucleus</keyword>
<dbReference type="EC" id="2.1.1.354" evidence="2"/>
<evidence type="ECO:0000256" key="8">
    <source>
        <dbReference type="ARBA" id="ARBA00047571"/>
    </source>
</evidence>
<gene>
    <name evidence="14" type="ORF">TUBRATIS_13130</name>
</gene>
<keyword evidence="4" id="KW-0808">Transferase</keyword>
<evidence type="ECO:0000256" key="9">
    <source>
        <dbReference type="ARBA" id="ARBA00047583"/>
    </source>
</evidence>
<comment type="subcellular location">
    <subcellularLocation>
        <location evidence="1">Nucleus</location>
    </subcellularLocation>
</comment>
<evidence type="ECO:0000313" key="15">
    <source>
        <dbReference type="Proteomes" id="UP000282876"/>
    </source>
</evidence>
<dbReference type="VEuPathDB" id="MicrosporidiaDB:TUBRATIS_13130"/>
<evidence type="ECO:0000256" key="11">
    <source>
        <dbReference type="SAM" id="MobiDB-lite"/>
    </source>
</evidence>
<sequence length="327" mass="38696">MGIYNKKPKDNPIDQNSLPKKKEYNSEINSSFTPKNSLTDPCLELKHQKYENSHDINFISKENELEKNNFIFEDKERDRKIIVIKNKNLKISINQEINKKCENNKEISQENVKQIIDSNQEIIKRKNKLKKEKNKKIDFFSINEENKKRKYKKRKEIEPLSIKERFDLQIKDNLEMIREYLGSQENELEVKIYAEVSKIHGIGIFAGQDVSAHEKILEYVGERIGKKVADKREKFYQRNNIRSIYLFKINEDTIIDATLKGNLARFINHSCVPNAYTVTKNDKIFIYALRDIKKNEEITFYYNFSSDDKDSKIPCYCGHENCLSFIV</sequence>
<evidence type="ECO:0000259" key="13">
    <source>
        <dbReference type="PROSITE" id="PS50868"/>
    </source>
</evidence>
<proteinExistence type="predicted"/>
<feature type="domain" description="Post-SET" evidence="13">
    <location>
        <begin position="311"/>
        <end position="327"/>
    </location>
</feature>
<dbReference type="InterPro" id="IPR003616">
    <property type="entry name" value="Post-SET_dom"/>
</dbReference>
<dbReference type="InterPro" id="IPR046341">
    <property type="entry name" value="SET_dom_sf"/>
</dbReference>
<organism evidence="14 15">
    <name type="scientific">Tubulinosema ratisbonensis</name>
    <dbReference type="NCBI Taxonomy" id="291195"/>
    <lineage>
        <taxon>Eukaryota</taxon>
        <taxon>Fungi</taxon>
        <taxon>Fungi incertae sedis</taxon>
        <taxon>Microsporidia</taxon>
        <taxon>Tubulinosematoidea</taxon>
        <taxon>Tubulinosematidae</taxon>
        <taxon>Tubulinosema</taxon>
    </lineage>
</organism>
<dbReference type="STRING" id="291195.A0A437AM19"/>
<comment type="catalytic activity">
    <reaction evidence="10">
        <text>N(6),N(6)-dimethyl-L-lysyl(4)-[histone H3] + S-adenosyl-L-methionine = N(6),N(6),N(6)-trimethyl-L-lysyl(4)-[histone H3] + S-adenosyl-L-homocysteine + H(+)</text>
        <dbReference type="Rhea" id="RHEA:60272"/>
        <dbReference type="Rhea" id="RHEA-COMP:15537"/>
        <dbReference type="Rhea" id="RHEA-COMP:15540"/>
        <dbReference type="ChEBI" id="CHEBI:15378"/>
        <dbReference type="ChEBI" id="CHEBI:57856"/>
        <dbReference type="ChEBI" id="CHEBI:59789"/>
        <dbReference type="ChEBI" id="CHEBI:61961"/>
        <dbReference type="ChEBI" id="CHEBI:61976"/>
    </reaction>
</comment>
<dbReference type="PANTHER" id="PTHR45814">
    <property type="entry name" value="HISTONE-LYSINE N-METHYLTRANSFERASE SETD1"/>
    <property type="match status" value="1"/>
</dbReference>
<dbReference type="SUPFAM" id="SSF82199">
    <property type="entry name" value="SET domain"/>
    <property type="match status" value="1"/>
</dbReference>
<keyword evidence="15" id="KW-1185">Reference proteome</keyword>
<comment type="catalytic activity">
    <reaction evidence="9">
        <text>N(6)-methyl-L-lysyl(4)-[histone H3] + S-adenosyl-L-methionine = N(6),N(6)-dimethyl-L-lysyl(4)-[histone H3] + S-adenosyl-L-homocysteine + H(+)</text>
        <dbReference type="Rhea" id="RHEA:60268"/>
        <dbReference type="Rhea" id="RHEA-COMP:15540"/>
        <dbReference type="Rhea" id="RHEA-COMP:15543"/>
        <dbReference type="ChEBI" id="CHEBI:15378"/>
        <dbReference type="ChEBI" id="CHEBI:57856"/>
        <dbReference type="ChEBI" id="CHEBI:59789"/>
        <dbReference type="ChEBI" id="CHEBI:61929"/>
        <dbReference type="ChEBI" id="CHEBI:61976"/>
    </reaction>
</comment>